<dbReference type="PRINTS" id="PR00040">
    <property type="entry name" value="HTHMERR"/>
</dbReference>
<dbReference type="GO" id="GO:0003700">
    <property type="term" value="F:DNA-binding transcription factor activity"/>
    <property type="evidence" value="ECO:0007669"/>
    <property type="project" value="InterPro"/>
</dbReference>
<evidence type="ECO:0000256" key="1">
    <source>
        <dbReference type="ARBA" id="ARBA00023125"/>
    </source>
</evidence>
<dbReference type="Gene3D" id="1.10.1660.10">
    <property type="match status" value="1"/>
</dbReference>
<dbReference type="OrthoDB" id="9808480at2"/>
<evidence type="ECO:0000313" key="4">
    <source>
        <dbReference type="EMBL" id="ENO85977.1"/>
    </source>
</evidence>
<dbReference type="STRING" id="1123367.GCA_000621305_03126"/>
<proteinExistence type="predicted"/>
<sequence length="164" mass="17760">MNTRSHTSHFTIGTLSRETGLPVDTLRYYEREGLLPAPRRRASGYREYDEEAVKRVRFILRAKALGFSLDEIADLLNFSSDPEHGVEGVKDRASARLAEIERQIAHLDAIRQRLTRLVAACPGSGSPACCPILADIRAEVPDAAPAAPSCCGSSAAGHTDTKGT</sequence>
<dbReference type="eggNOG" id="COG0789">
    <property type="taxonomic scope" value="Bacteria"/>
</dbReference>
<dbReference type="InterPro" id="IPR047057">
    <property type="entry name" value="MerR_fam"/>
</dbReference>
<evidence type="ECO:0000259" key="3">
    <source>
        <dbReference type="PROSITE" id="PS50937"/>
    </source>
</evidence>
<dbReference type="Pfam" id="PF13411">
    <property type="entry name" value="MerR_1"/>
    <property type="match status" value="1"/>
</dbReference>
<name>N6YUB7_THAL4</name>
<dbReference type="CDD" id="cd04770">
    <property type="entry name" value="HTH_HMRTR"/>
    <property type="match status" value="1"/>
</dbReference>
<dbReference type="PROSITE" id="PS50937">
    <property type="entry name" value="HTH_MERR_2"/>
    <property type="match status" value="1"/>
</dbReference>
<dbReference type="GO" id="GO:0003677">
    <property type="term" value="F:DNA binding"/>
    <property type="evidence" value="ECO:0007669"/>
    <property type="project" value="UniProtKB-KW"/>
</dbReference>
<dbReference type="Proteomes" id="UP000013232">
    <property type="component" value="Unassembled WGS sequence"/>
</dbReference>
<feature type="coiled-coil region" evidence="2">
    <location>
        <begin position="90"/>
        <end position="117"/>
    </location>
</feature>
<organism evidence="4 5">
    <name type="scientific">Thauera linaloolentis (strain DSM 12138 / JCM 21573 / CCUG 41526 / CIP 105981 / IAM 15112 / NBRC 102519 / 47Lol)</name>
    <dbReference type="NCBI Taxonomy" id="1123367"/>
    <lineage>
        <taxon>Bacteria</taxon>
        <taxon>Pseudomonadati</taxon>
        <taxon>Pseudomonadota</taxon>
        <taxon>Betaproteobacteria</taxon>
        <taxon>Rhodocyclales</taxon>
        <taxon>Zoogloeaceae</taxon>
        <taxon>Thauera</taxon>
    </lineage>
</organism>
<keyword evidence="1" id="KW-0238">DNA-binding</keyword>
<keyword evidence="2" id="KW-0175">Coiled coil</keyword>
<dbReference type="PANTHER" id="PTHR30204:SF92">
    <property type="entry name" value="HTH-TYPE TRANSCRIPTIONAL REGULATOR ZNTR"/>
    <property type="match status" value="1"/>
</dbReference>
<dbReference type="EMBL" id="AMXE01000063">
    <property type="protein sequence ID" value="ENO85977.1"/>
    <property type="molecule type" value="Genomic_DNA"/>
</dbReference>
<evidence type="ECO:0000256" key="2">
    <source>
        <dbReference type="SAM" id="Coils"/>
    </source>
</evidence>
<protein>
    <submittedName>
        <fullName evidence="4">Putative transcriptional regulator</fullName>
    </submittedName>
</protein>
<dbReference type="InterPro" id="IPR000551">
    <property type="entry name" value="MerR-type_HTH_dom"/>
</dbReference>
<accession>N6YUB7</accession>
<dbReference type="InterPro" id="IPR009061">
    <property type="entry name" value="DNA-bd_dom_put_sf"/>
</dbReference>
<dbReference type="PANTHER" id="PTHR30204">
    <property type="entry name" value="REDOX-CYCLING DRUG-SENSING TRANSCRIPTIONAL ACTIVATOR SOXR"/>
    <property type="match status" value="1"/>
</dbReference>
<evidence type="ECO:0000313" key="5">
    <source>
        <dbReference type="Proteomes" id="UP000013232"/>
    </source>
</evidence>
<keyword evidence="5" id="KW-1185">Reference proteome</keyword>
<dbReference type="SMART" id="SM00422">
    <property type="entry name" value="HTH_MERR"/>
    <property type="match status" value="1"/>
</dbReference>
<dbReference type="AlphaFoldDB" id="N6YUB7"/>
<dbReference type="SUPFAM" id="SSF46955">
    <property type="entry name" value="Putative DNA-binding domain"/>
    <property type="match status" value="1"/>
</dbReference>
<gene>
    <name evidence="4" type="ORF">C666_14305</name>
</gene>
<reference evidence="4 5" key="1">
    <citation type="submission" date="2012-09" db="EMBL/GenBank/DDBJ databases">
        <title>Draft Genome Sequences of 6 Strains from Genus Thauera.</title>
        <authorList>
            <person name="Liu B."/>
            <person name="Shapleigh J.P."/>
            <person name="Frostegard A.H."/>
        </authorList>
    </citation>
    <scope>NUCLEOTIDE SEQUENCE [LARGE SCALE GENOMIC DNA]</scope>
    <source>
        <strain evidence="5">47Lol / DSM 12138</strain>
    </source>
</reference>
<comment type="caution">
    <text evidence="4">The sequence shown here is derived from an EMBL/GenBank/DDBJ whole genome shotgun (WGS) entry which is preliminary data.</text>
</comment>
<dbReference type="RefSeq" id="WP_004341469.1">
    <property type="nucleotide sequence ID" value="NZ_AMXE01000063.1"/>
</dbReference>
<feature type="domain" description="HTH merR-type" evidence="3">
    <location>
        <begin position="9"/>
        <end position="78"/>
    </location>
</feature>